<proteinExistence type="predicted"/>
<reference evidence="2 3" key="1">
    <citation type="submission" date="2021-01" db="EMBL/GenBank/DDBJ databases">
        <title>Sequencing the genomes of 1000 actinobacteria strains.</title>
        <authorList>
            <person name="Klenk H.-P."/>
        </authorList>
    </citation>
    <scope>NUCLEOTIDE SEQUENCE [LARGE SCALE GENOMIC DNA]</scope>
    <source>
        <strain evidence="2 3">DSM 44581</strain>
    </source>
</reference>
<dbReference type="RefSeq" id="WP_204844452.1">
    <property type="nucleotide sequence ID" value="NZ_JAFBCL010000001.1"/>
</dbReference>
<protein>
    <submittedName>
        <fullName evidence="2">Uncharacterized protein</fullName>
    </submittedName>
</protein>
<evidence type="ECO:0000313" key="3">
    <source>
        <dbReference type="Proteomes" id="UP001195724"/>
    </source>
</evidence>
<feature type="region of interest" description="Disordered" evidence="1">
    <location>
        <begin position="86"/>
        <end position="114"/>
    </location>
</feature>
<dbReference type="EMBL" id="JAFBCL010000001">
    <property type="protein sequence ID" value="MBM7813870.1"/>
    <property type="molecule type" value="Genomic_DNA"/>
</dbReference>
<keyword evidence="3" id="KW-1185">Reference proteome</keyword>
<dbReference type="Proteomes" id="UP001195724">
    <property type="component" value="Unassembled WGS sequence"/>
</dbReference>
<gene>
    <name evidence="2" type="ORF">JOE68_004735</name>
</gene>
<comment type="caution">
    <text evidence="2">The sequence shown here is derived from an EMBL/GenBank/DDBJ whole genome shotgun (WGS) entry which is preliminary data.</text>
</comment>
<name>A0ABS2SD33_9PSEU</name>
<accession>A0ABS2SD33</accession>
<evidence type="ECO:0000256" key="1">
    <source>
        <dbReference type="SAM" id="MobiDB-lite"/>
    </source>
</evidence>
<sequence length="189" mass="19915">MNDPEWGSDEVLLRELAEALAEARTVPEEFVEAGRAAFAWRTVDAELVVLLTSYDSTMDPELANRARAALTARQLVFDAGGSFEGGARGAPDKAVEGAPGGFSERSAEGNAEGNAERISVQVEVTEAGVAGQVLPARQGRVALFTAGGPVEEAELDELGCFLLGPPPPGPVRFRIEADGTTMVTEWICV</sequence>
<organism evidence="2 3">
    <name type="scientific">Saccharothrix algeriensis</name>
    <dbReference type="NCBI Taxonomy" id="173560"/>
    <lineage>
        <taxon>Bacteria</taxon>
        <taxon>Bacillati</taxon>
        <taxon>Actinomycetota</taxon>
        <taxon>Actinomycetes</taxon>
        <taxon>Pseudonocardiales</taxon>
        <taxon>Pseudonocardiaceae</taxon>
        <taxon>Saccharothrix</taxon>
    </lineage>
</organism>
<evidence type="ECO:0000313" key="2">
    <source>
        <dbReference type="EMBL" id="MBM7813870.1"/>
    </source>
</evidence>